<dbReference type="EMBL" id="LNYI01000002">
    <property type="protein sequence ID" value="KTD25785.1"/>
    <property type="molecule type" value="Genomic_DNA"/>
</dbReference>
<dbReference type="eggNOG" id="COG4966">
    <property type="taxonomic scope" value="Bacteria"/>
</dbReference>
<dbReference type="RefSeq" id="WP_028374083.1">
    <property type="nucleotide sequence ID" value="NZ_CAAAJD010000042.1"/>
</dbReference>
<comment type="caution">
    <text evidence="1">The sequence shown here is derived from an EMBL/GenBank/DDBJ whole genome shotgun (WGS) entry which is preliminary data.</text>
</comment>
<protein>
    <recommendedName>
        <fullName evidence="3">Tfp pilus assembly protein PilW</fullName>
    </recommendedName>
</protein>
<proteinExistence type="predicted"/>
<dbReference type="AlphaFoldDB" id="A0A0W0W0L6"/>
<dbReference type="Proteomes" id="UP000054869">
    <property type="component" value="Unassembled WGS sequence"/>
</dbReference>
<keyword evidence="2" id="KW-1185">Reference proteome</keyword>
<dbReference type="STRING" id="45067.Llan_0054"/>
<organism evidence="1 2">
    <name type="scientific">Legionella lansingensis</name>
    <dbReference type="NCBI Taxonomy" id="45067"/>
    <lineage>
        <taxon>Bacteria</taxon>
        <taxon>Pseudomonadati</taxon>
        <taxon>Pseudomonadota</taxon>
        <taxon>Gammaproteobacteria</taxon>
        <taxon>Legionellales</taxon>
        <taxon>Legionellaceae</taxon>
        <taxon>Legionella</taxon>
    </lineage>
</organism>
<reference evidence="1 2" key="1">
    <citation type="submission" date="2015-11" db="EMBL/GenBank/DDBJ databases">
        <title>Genomic analysis of 38 Legionella species identifies large and diverse effector repertoires.</title>
        <authorList>
            <person name="Burstein D."/>
            <person name="Amaro F."/>
            <person name="Zusman T."/>
            <person name="Lifshitz Z."/>
            <person name="Cohen O."/>
            <person name="Gilbert J.A."/>
            <person name="Pupko T."/>
            <person name="Shuman H.A."/>
            <person name="Segal G."/>
        </authorList>
    </citation>
    <scope>NUCLEOTIDE SEQUENCE [LARGE SCALE GENOMIC DNA]</scope>
    <source>
        <strain evidence="1 2">ATCC 49751</strain>
    </source>
</reference>
<evidence type="ECO:0000313" key="2">
    <source>
        <dbReference type="Proteomes" id="UP000054869"/>
    </source>
</evidence>
<dbReference type="OrthoDB" id="5652980at2"/>
<sequence length="243" mass="27746">MCKQNGLSLVEIMLSLFLGILLLTALAEHYLTAKSRYRHAYLLFEQGLELELVEDLIRNSARRAGFTPCLNLNLLNSCDYRRKKPLRAIEIGVRPDALSIQRMSEYFSLISEVTPEMLIVPSGVHFTTGEWIVIADCYHAEVQQVSYVRRNAGKTVLGLSKSLGFEYTAPVYLGEWIKENFFIQKNHLGEKALYYQRDHAEELTPAVNKLSAQLQYNHGLSLLRVELGLKNKDNLIIETKIRS</sequence>
<evidence type="ECO:0000313" key="1">
    <source>
        <dbReference type="EMBL" id="KTD25785.1"/>
    </source>
</evidence>
<gene>
    <name evidence="1" type="ORF">Llan_0054</name>
</gene>
<dbReference type="PATRIC" id="fig|45067.4.peg.56"/>
<name>A0A0W0W0L6_9GAMM</name>
<evidence type="ECO:0008006" key="3">
    <source>
        <dbReference type="Google" id="ProtNLM"/>
    </source>
</evidence>
<accession>A0A0W0W0L6</accession>